<evidence type="ECO:0000313" key="7">
    <source>
        <dbReference type="Proteomes" id="UP001060261"/>
    </source>
</evidence>
<keyword evidence="7" id="KW-1185">Reference proteome</keyword>
<dbReference type="Pfam" id="PF00196">
    <property type="entry name" value="GerE"/>
    <property type="match status" value="1"/>
</dbReference>
<dbReference type="RefSeq" id="WP_260559696.1">
    <property type="nucleotide sequence ID" value="NZ_BAABEC010000067.1"/>
</dbReference>
<dbReference type="CDD" id="cd06170">
    <property type="entry name" value="LuxR_C_like"/>
    <property type="match status" value="1"/>
</dbReference>
<evidence type="ECO:0000256" key="2">
    <source>
        <dbReference type="ARBA" id="ARBA00023125"/>
    </source>
</evidence>
<dbReference type="InterPro" id="IPR001789">
    <property type="entry name" value="Sig_transdc_resp-reg_receiver"/>
</dbReference>
<organism evidence="6 7">
    <name type="scientific">Deinococcus rubellus</name>
    <dbReference type="NCBI Taxonomy" id="1889240"/>
    <lineage>
        <taxon>Bacteria</taxon>
        <taxon>Thermotogati</taxon>
        <taxon>Deinococcota</taxon>
        <taxon>Deinococci</taxon>
        <taxon>Deinococcales</taxon>
        <taxon>Deinococcaceae</taxon>
        <taxon>Deinococcus</taxon>
    </lineage>
</organism>
<dbReference type="Gene3D" id="3.40.50.2300">
    <property type="match status" value="1"/>
</dbReference>
<proteinExistence type="predicted"/>
<dbReference type="SUPFAM" id="SSF46894">
    <property type="entry name" value="C-terminal effector domain of the bipartite response regulators"/>
    <property type="match status" value="1"/>
</dbReference>
<evidence type="ECO:0000259" key="5">
    <source>
        <dbReference type="PROSITE" id="PS50110"/>
    </source>
</evidence>
<dbReference type="PANTHER" id="PTHR43214:SF43">
    <property type="entry name" value="TWO-COMPONENT RESPONSE REGULATOR"/>
    <property type="match status" value="1"/>
</dbReference>
<keyword evidence="2" id="KW-0238">DNA-binding</keyword>
<gene>
    <name evidence="6" type="ORF">N0D28_11715</name>
</gene>
<feature type="domain" description="HTH luxR-type" evidence="4">
    <location>
        <begin position="167"/>
        <end position="232"/>
    </location>
</feature>
<dbReference type="PROSITE" id="PS50110">
    <property type="entry name" value="RESPONSE_REGULATORY"/>
    <property type="match status" value="1"/>
</dbReference>
<feature type="modified residue" description="4-aspartylphosphate" evidence="3">
    <location>
        <position position="78"/>
    </location>
</feature>
<protein>
    <submittedName>
        <fullName evidence="6">Response regulator transcription factor</fullName>
    </submittedName>
</protein>
<dbReference type="InterPro" id="IPR011006">
    <property type="entry name" value="CheY-like_superfamily"/>
</dbReference>
<dbReference type="InterPro" id="IPR016032">
    <property type="entry name" value="Sig_transdc_resp-reg_C-effctor"/>
</dbReference>
<dbReference type="PRINTS" id="PR00038">
    <property type="entry name" value="HTHLUXR"/>
</dbReference>
<sequence length="240" mass="25595">MDFPTDLQAQGTTATEAQAALRGNAISLLLVDDHPVVRKGTRELLEGQSDLHVVGEADSGELAVVRARELRPDVILMDVSMPGMNGIEATKLIKAERPGVGILVLTSYDDDAYIFALLEAGAAGYLLKNAGEEELLGAVRAVAAGESALTPAVARKVLKRFSAQSTPSPVDESLSPRELEVLRIAATGRTNKEIARDLDISPRTVQVHLANIFSKLDVGSRTEAVLYGIKRGWIDLGSAE</sequence>
<dbReference type="PANTHER" id="PTHR43214">
    <property type="entry name" value="TWO-COMPONENT RESPONSE REGULATOR"/>
    <property type="match status" value="1"/>
</dbReference>
<dbReference type="SMART" id="SM00448">
    <property type="entry name" value="REC"/>
    <property type="match status" value="1"/>
</dbReference>
<dbReference type="InterPro" id="IPR039420">
    <property type="entry name" value="WalR-like"/>
</dbReference>
<evidence type="ECO:0000313" key="6">
    <source>
        <dbReference type="EMBL" id="UWX63408.1"/>
    </source>
</evidence>
<reference evidence="6" key="1">
    <citation type="submission" date="2022-09" db="EMBL/GenBank/DDBJ databases">
        <title>genome sequence of Deinococcus rubellus.</title>
        <authorList>
            <person name="Srinivasan S."/>
        </authorList>
    </citation>
    <scope>NUCLEOTIDE SEQUENCE</scope>
    <source>
        <strain evidence="6">Ant6</strain>
    </source>
</reference>
<dbReference type="Pfam" id="PF00072">
    <property type="entry name" value="Response_reg"/>
    <property type="match status" value="1"/>
</dbReference>
<accession>A0ABY5YEE9</accession>
<dbReference type="EMBL" id="CP104213">
    <property type="protein sequence ID" value="UWX63408.1"/>
    <property type="molecule type" value="Genomic_DNA"/>
</dbReference>
<keyword evidence="1 3" id="KW-0597">Phosphoprotein</keyword>
<dbReference type="PROSITE" id="PS00622">
    <property type="entry name" value="HTH_LUXR_1"/>
    <property type="match status" value="1"/>
</dbReference>
<dbReference type="InterPro" id="IPR058245">
    <property type="entry name" value="NreC/VraR/RcsB-like_REC"/>
</dbReference>
<dbReference type="PROSITE" id="PS50043">
    <property type="entry name" value="HTH_LUXR_2"/>
    <property type="match status" value="1"/>
</dbReference>
<dbReference type="CDD" id="cd17535">
    <property type="entry name" value="REC_NarL-like"/>
    <property type="match status" value="1"/>
</dbReference>
<evidence type="ECO:0000256" key="1">
    <source>
        <dbReference type="ARBA" id="ARBA00022553"/>
    </source>
</evidence>
<feature type="domain" description="Response regulatory" evidence="5">
    <location>
        <begin position="27"/>
        <end position="143"/>
    </location>
</feature>
<dbReference type="Proteomes" id="UP001060261">
    <property type="component" value="Chromosome"/>
</dbReference>
<evidence type="ECO:0000256" key="3">
    <source>
        <dbReference type="PROSITE-ProRule" id="PRU00169"/>
    </source>
</evidence>
<evidence type="ECO:0000259" key="4">
    <source>
        <dbReference type="PROSITE" id="PS50043"/>
    </source>
</evidence>
<dbReference type="InterPro" id="IPR000792">
    <property type="entry name" value="Tscrpt_reg_LuxR_C"/>
</dbReference>
<dbReference type="SUPFAM" id="SSF52172">
    <property type="entry name" value="CheY-like"/>
    <property type="match status" value="1"/>
</dbReference>
<dbReference type="SMART" id="SM00421">
    <property type="entry name" value="HTH_LUXR"/>
    <property type="match status" value="1"/>
</dbReference>
<name>A0ABY5YEE9_9DEIO</name>